<organism evidence="3 4">
    <name type="scientific">Reticulomyxa filosa</name>
    <dbReference type="NCBI Taxonomy" id="46433"/>
    <lineage>
        <taxon>Eukaryota</taxon>
        <taxon>Sar</taxon>
        <taxon>Rhizaria</taxon>
        <taxon>Retaria</taxon>
        <taxon>Foraminifera</taxon>
        <taxon>Monothalamids</taxon>
        <taxon>Reticulomyxidae</taxon>
        <taxon>Reticulomyxa</taxon>
    </lineage>
</organism>
<feature type="transmembrane region" description="Helical" evidence="2">
    <location>
        <begin position="31"/>
        <end position="54"/>
    </location>
</feature>
<feature type="non-terminal residue" evidence="3">
    <location>
        <position position="1"/>
    </location>
</feature>
<accession>X6MXQ4</accession>
<sequence>SEEWQSSDNLQEIVNELVNEPSWKTNLRALVAMYSSVILWIGAWNIITNCYNYFPTLWKRGEGKESGRYVVLEYEVVQNVLYSVIGIMMVWNSGTLYQNAGIRANGHIRATIEMKGEGSQSTPAATSPVTVVVVQTSMVDDDDNNDDDNDNDNNNELEKEINKEDQDKNQPSKKGAKRYSKTGQKRENRRRRRREEIRLSENARTITKMTTPTKEKEKVKARMKKSCWKYYELRFWFLTG</sequence>
<protein>
    <submittedName>
        <fullName evidence="3">RNA-binding region RNP-1 domain-containing protein</fullName>
    </submittedName>
</protein>
<keyword evidence="2" id="KW-0472">Membrane</keyword>
<feature type="non-terminal residue" evidence="3">
    <location>
        <position position="240"/>
    </location>
</feature>
<keyword evidence="2" id="KW-1133">Transmembrane helix</keyword>
<gene>
    <name evidence="3" type="ORF">RFI_19455</name>
</gene>
<evidence type="ECO:0000313" key="3">
    <source>
        <dbReference type="EMBL" id="ETO17855.1"/>
    </source>
</evidence>
<dbReference type="EMBL" id="ASPP01015869">
    <property type="protein sequence ID" value="ETO17855.1"/>
    <property type="molecule type" value="Genomic_DNA"/>
</dbReference>
<name>X6MXQ4_RETFI</name>
<proteinExistence type="predicted"/>
<dbReference type="AlphaFoldDB" id="X6MXQ4"/>
<evidence type="ECO:0000256" key="2">
    <source>
        <dbReference type="SAM" id="Phobius"/>
    </source>
</evidence>
<comment type="caution">
    <text evidence="3">The sequence shown here is derived from an EMBL/GenBank/DDBJ whole genome shotgun (WGS) entry which is preliminary data.</text>
</comment>
<evidence type="ECO:0000313" key="4">
    <source>
        <dbReference type="Proteomes" id="UP000023152"/>
    </source>
</evidence>
<feature type="region of interest" description="Disordered" evidence="1">
    <location>
        <begin position="138"/>
        <end position="200"/>
    </location>
</feature>
<feature type="compositionally biased region" description="Acidic residues" evidence="1">
    <location>
        <begin position="139"/>
        <end position="155"/>
    </location>
</feature>
<dbReference type="Proteomes" id="UP000023152">
    <property type="component" value="Unassembled WGS sequence"/>
</dbReference>
<keyword evidence="2" id="KW-0812">Transmembrane</keyword>
<reference evidence="3 4" key="1">
    <citation type="journal article" date="2013" name="Curr. Biol.">
        <title>The Genome of the Foraminiferan Reticulomyxa filosa.</title>
        <authorList>
            <person name="Glockner G."/>
            <person name="Hulsmann N."/>
            <person name="Schleicher M."/>
            <person name="Noegel A.A."/>
            <person name="Eichinger L."/>
            <person name="Gallinger C."/>
            <person name="Pawlowski J."/>
            <person name="Sierra R."/>
            <person name="Euteneuer U."/>
            <person name="Pillet L."/>
            <person name="Moustafa A."/>
            <person name="Platzer M."/>
            <person name="Groth M."/>
            <person name="Szafranski K."/>
            <person name="Schliwa M."/>
        </authorList>
    </citation>
    <scope>NUCLEOTIDE SEQUENCE [LARGE SCALE GENOMIC DNA]</scope>
</reference>
<feature type="compositionally biased region" description="Basic and acidic residues" evidence="1">
    <location>
        <begin position="156"/>
        <end position="170"/>
    </location>
</feature>
<evidence type="ECO:0000256" key="1">
    <source>
        <dbReference type="SAM" id="MobiDB-lite"/>
    </source>
</evidence>
<keyword evidence="4" id="KW-1185">Reference proteome</keyword>